<evidence type="ECO:0000256" key="1">
    <source>
        <dbReference type="SAM" id="SignalP"/>
    </source>
</evidence>
<dbReference type="Gene3D" id="1.25.40.10">
    <property type="entry name" value="Tetratricopeptide repeat domain"/>
    <property type="match status" value="2"/>
</dbReference>
<protein>
    <submittedName>
        <fullName evidence="3">CHAT domain-containing protein</fullName>
    </submittedName>
</protein>
<dbReference type="InterPro" id="IPR011990">
    <property type="entry name" value="TPR-like_helical_dom_sf"/>
</dbReference>
<sequence length="950" mass="107926">MKNWIKFAVILLLVSVSNAWSQKTFDDYYNNYIDGYKTNDLVKMKAGSEGLITYFSDEFAGFYLNSYYQILKGDLNQAQASTTQAMNIQPLMQYPYYTQAYIDCLKGNTANALKNLEWAMQLSTFQEAKDIVEDIEKIESFTKKDLSVLKKQWLAYYQAKTVDVNKALNLDNCVYGILTSGTECENLDTQFAQFSSMKNANPLFQKMLPLLKAVTYYYGGNANESIKQFENFIEISKNDPALYSKRSYALYFLSVIKNNSYNSRGALVTINEALAEYAKLPYASLALANMQMHKILVLKMLGDKNDEKLQTAFQLEQTAKNIDNDYFRVKAYSSLGVYYFTEGQQSEMAKGTEYITRAYNLAKTVNDENLTNEVNENYAMVKVKQGLYTDASKINEELAQNYLKDKKYIDAQNLYNNMAFILYIRKDYRNAIIEFEKSIALAENIKKELNAKQKLEYMNNVSGAYTGLILCYKETNQTDKLFDLQERTRSGYLKELLKNNSVVANVKDAQNMLKDDELLLTYSIGKPGEIIITAITKNKAEIRYNYPIDNLITIKKTYTDRIKKVPSDLNPYMQDYNVDYENGKLIRYANKESNFKKEDLLTLVQWTRDVLENSTKPEYQKPQADFLHFWYNLVLLPVQDLTAQYKNVIISASSELNYLPFEAFINPKNQYFVSTNNVRYIPNVTVWKMVANRNYSEDRKSVIAYGGAQYQPSGNVKATVRTIDDFYQISDAVSKKLSQGIYNFKPELEAIGFGGAKYLEGTLKEVQYIGTLSNDAKVITGQNMTESNFKKANLSGELKQYKNLIISTHGFTGDVIPEFSGVMFSQPNGGDGKEDTFLLAPEIAKLNLNANLTILSACSTGVGKLYGGEGINGLNTSFLVAGSNSTMLSLWSVDDASTALTMQLLFKNIIQNNAKANVVLNDIKRAFINGDFGENVKSPKFWAPFLYNGR</sequence>
<evidence type="ECO:0000313" key="4">
    <source>
        <dbReference type="Proteomes" id="UP000817854"/>
    </source>
</evidence>
<name>A0ABX0IZR6_9FLAO</name>
<gene>
    <name evidence="3" type="ORF">FIA58_020335</name>
</gene>
<proteinExistence type="predicted"/>
<dbReference type="Proteomes" id="UP000817854">
    <property type="component" value="Unassembled WGS sequence"/>
</dbReference>
<reference evidence="3 4" key="3">
    <citation type="submission" date="2020-02" db="EMBL/GenBank/DDBJ databases">
        <title>Flavobacterium profundi sp. nov., isolated from a deep-sea seamount.</title>
        <authorList>
            <person name="Zhang D.-C."/>
        </authorList>
    </citation>
    <scope>NUCLEOTIDE SEQUENCE [LARGE SCALE GENOMIC DNA]</scope>
    <source>
        <strain evidence="3 4">EC11</strain>
    </source>
</reference>
<feature type="signal peptide" evidence="1">
    <location>
        <begin position="1"/>
        <end position="21"/>
    </location>
</feature>
<feature type="chain" id="PRO_5045696267" evidence="1">
    <location>
        <begin position="22"/>
        <end position="950"/>
    </location>
</feature>
<feature type="domain" description="CHAT" evidence="2">
    <location>
        <begin position="631"/>
        <end position="949"/>
    </location>
</feature>
<dbReference type="PANTHER" id="PTHR10098">
    <property type="entry name" value="RAPSYN-RELATED"/>
    <property type="match status" value="1"/>
</dbReference>
<dbReference type="EMBL" id="VEVQ02000021">
    <property type="protein sequence ID" value="NHN28033.1"/>
    <property type="molecule type" value="Genomic_DNA"/>
</dbReference>
<keyword evidence="4" id="KW-1185">Reference proteome</keyword>
<dbReference type="InterPro" id="IPR024983">
    <property type="entry name" value="CHAT_dom"/>
</dbReference>
<keyword evidence="1" id="KW-0732">Signal</keyword>
<dbReference type="SUPFAM" id="SSF48452">
    <property type="entry name" value="TPR-like"/>
    <property type="match status" value="2"/>
</dbReference>
<evidence type="ECO:0000313" key="3">
    <source>
        <dbReference type="EMBL" id="NHN28033.1"/>
    </source>
</evidence>
<reference evidence="4" key="1">
    <citation type="submission" date="2019-05" db="EMBL/GenBank/DDBJ databases">
        <title>Flavobacterium profundi sp. nov., isolated from a deep-sea seamount.</title>
        <authorList>
            <person name="Zhang D.-C."/>
        </authorList>
    </citation>
    <scope>NUCLEOTIDE SEQUENCE [LARGE SCALE GENOMIC DNA]</scope>
    <source>
        <strain evidence="4">EC11</strain>
    </source>
</reference>
<evidence type="ECO:0000259" key="2">
    <source>
        <dbReference type="Pfam" id="PF12770"/>
    </source>
</evidence>
<reference evidence="3 4" key="2">
    <citation type="submission" date="2019-05" db="EMBL/GenBank/DDBJ databases">
        <authorList>
            <person name="Lianzixin W."/>
        </authorList>
    </citation>
    <scope>NUCLEOTIDE SEQUENCE [LARGE SCALE GENOMIC DNA]</scope>
    <source>
        <strain evidence="3 4">EC11</strain>
    </source>
</reference>
<dbReference type="Pfam" id="PF12770">
    <property type="entry name" value="CHAT"/>
    <property type="match status" value="1"/>
</dbReference>
<organism evidence="3 4">
    <name type="scientific">Flavobacterium jejuense</name>
    <dbReference type="NCBI Taxonomy" id="1544455"/>
    <lineage>
        <taxon>Bacteria</taxon>
        <taxon>Pseudomonadati</taxon>
        <taxon>Bacteroidota</taxon>
        <taxon>Flavobacteriia</taxon>
        <taxon>Flavobacteriales</taxon>
        <taxon>Flavobacteriaceae</taxon>
        <taxon>Flavobacterium</taxon>
    </lineage>
</organism>
<comment type="caution">
    <text evidence="3">The sequence shown here is derived from an EMBL/GenBank/DDBJ whole genome shotgun (WGS) entry which is preliminary data.</text>
</comment>
<dbReference type="PANTHER" id="PTHR10098:SF108">
    <property type="entry name" value="TETRATRICOPEPTIDE REPEAT PROTEIN 28"/>
    <property type="match status" value="1"/>
</dbReference>
<accession>A0ABX0IZR6</accession>
<dbReference type="RefSeq" id="WP_140964539.1">
    <property type="nucleotide sequence ID" value="NZ_VEVQ02000021.1"/>
</dbReference>